<dbReference type="STRING" id="1125725.HMPREF1325_2481"/>
<dbReference type="AlphaFoldDB" id="U2LIQ8"/>
<comment type="caution">
    <text evidence="4">The sequence shown here is derived from an EMBL/GenBank/DDBJ whole genome shotgun (WGS) entry which is preliminary data.</text>
</comment>
<dbReference type="RefSeq" id="WP_021330683.1">
    <property type="nucleotide sequence ID" value="NZ_AUZJ01000043.1"/>
</dbReference>
<dbReference type="OrthoDB" id="383937at2"/>
<dbReference type="GO" id="GO:0042597">
    <property type="term" value="C:periplasmic space"/>
    <property type="evidence" value="ECO:0007669"/>
    <property type="project" value="UniProtKB-SubCell"/>
</dbReference>
<dbReference type="PANTHER" id="PTHR43649:SF12">
    <property type="entry name" value="DIACETYLCHITOBIOSE BINDING PROTEIN DASA"/>
    <property type="match status" value="1"/>
</dbReference>
<dbReference type="eggNOG" id="COG1653">
    <property type="taxonomic scope" value="Bacteria"/>
</dbReference>
<evidence type="ECO:0000313" key="6">
    <source>
        <dbReference type="Proteomes" id="UP000016412"/>
    </source>
</evidence>
<reference evidence="6 7" key="1">
    <citation type="submission" date="2013-08" db="EMBL/GenBank/DDBJ databases">
        <authorList>
            <person name="Durkin A.S."/>
            <person name="Haft D.R."/>
            <person name="McCorrison J."/>
            <person name="Torralba M."/>
            <person name="Gillis M."/>
            <person name="Haft D.H."/>
            <person name="Methe B."/>
            <person name="Sutton G."/>
            <person name="Nelson K.E."/>
        </authorList>
    </citation>
    <scope>NUCLEOTIDE SEQUENCE [LARGE SCALE GENOMIC DNA]</scope>
    <source>
        <strain evidence="5 7">ATCC 35536</strain>
        <strain evidence="4 6">VPI DR56BR1116</strain>
    </source>
</reference>
<evidence type="ECO:0000313" key="4">
    <source>
        <dbReference type="EMBL" id="ERF60284.1"/>
    </source>
</evidence>
<evidence type="ECO:0000256" key="3">
    <source>
        <dbReference type="SAM" id="SignalP"/>
    </source>
</evidence>
<dbReference type="PANTHER" id="PTHR43649">
    <property type="entry name" value="ARABINOSE-BINDING PROTEIN-RELATED"/>
    <property type="match status" value="1"/>
</dbReference>
<dbReference type="InterPro" id="IPR050490">
    <property type="entry name" value="Bact_solute-bd_prot1"/>
</dbReference>
<dbReference type="PATRIC" id="fig|1125725.3.peg.1655"/>
<dbReference type="InterPro" id="IPR006059">
    <property type="entry name" value="SBP"/>
</dbReference>
<keyword evidence="3" id="KW-0732">Signal</keyword>
<gene>
    <name evidence="5" type="ORF">HMPREF0860_1541</name>
    <name evidence="4" type="ORF">HMPREF1325_2481</name>
</gene>
<proteinExistence type="inferred from homology"/>
<name>U2LIQ8_TRESO</name>
<keyword evidence="7" id="KW-1185">Reference proteome</keyword>
<organism evidence="4 6">
    <name type="scientific">Treponema socranskii subsp. socranskii VPI DR56BR1116 = ATCC 35536</name>
    <dbReference type="NCBI Taxonomy" id="1125725"/>
    <lineage>
        <taxon>Bacteria</taxon>
        <taxon>Pseudomonadati</taxon>
        <taxon>Spirochaetota</taxon>
        <taxon>Spirochaetia</taxon>
        <taxon>Spirochaetales</taxon>
        <taxon>Treponemataceae</taxon>
        <taxon>Treponema</taxon>
    </lineage>
</organism>
<dbReference type="EMBL" id="AVQI01000028">
    <property type="protein sequence ID" value="ERK04126.1"/>
    <property type="molecule type" value="Genomic_DNA"/>
</dbReference>
<sequence>MKRLGMSLFMLMWILGAVQATGSLEKETGETGTATVTILTTAVTQNPEGPLAAEYIAAFEKQNPDIKIEVAGVPMNQALQKITTLAAAGSLPDLFVNTENNVGKLYDMGICEDLSGYMTKEELDNIIPSIRNGCTLDKRFVLYPWYSGPNALIYRKDWLIETGLQPPKTLEEMRNVAKALNKDTNSDGTIDRYGFGMIGTADDSGETRFVMILRSFGVRELYQENGKWKTEVGIPESVEAFKYFVNLKNKDGVVPPGALENSFNENVNLMAANQIGMLLAGSNSIGKIFAASPDLKDKIGSVQMPSAKTTFTPVSILGWSLNPDSKHKNAAVKFIKFMSNKQNAMRWAEVTGRMPCTKDATADSKYLQTDLFKGFVAAANAMELTPQAPYYPEVKSILGRTYQKLLSMPSANIEAEVKAAAVEIQKIINNN</sequence>
<feature type="chain" id="PRO_5004630437" evidence="3">
    <location>
        <begin position="21"/>
        <end position="431"/>
    </location>
</feature>
<dbReference type="EMBL" id="AUZJ01000043">
    <property type="protein sequence ID" value="ERF60284.1"/>
    <property type="molecule type" value="Genomic_DNA"/>
</dbReference>
<evidence type="ECO:0000256" key="2">
    <source>
        <dbReference type="ARBA" id="ARBA00008520"/>
    </source>
</evidence>
<dbReference type="Pfam" id="PF13416">
    <property type="entry name" value="SBP_bac_8"/>
    <property type="match status" value="1"/>
</dbReference>
<evidence type="ECO:0000313" key="5">
    <source>
        <dbReference type="EMBL" id="ERK04126.1"/>
    </source>
</evidence>
<dbReference type="CDD" id="cd13585">
    <property type="entry name" value="PBP2_TMBP_like"/>
    <property type="match status" value="1"/>
</dbReference>
<comment type="subcellular location">
    <subcellularLocation>
        <location evidence="1">Periplasm</location>
    </subcellularLocation>
</comment>
<evidence type="ECO:0000313" key="7">
    <source>
        <dbReference type="Proteomes" id="UP000016646"/>
    </source>
</evidence>
<dbReference type="Proteomes" id="UP000016412">
    <property type="component" value="Unassembled WGS sequence"/>
</dbReference>
<dbReference type="Proteomes" id="UP000016646">
    <property type="component" value="Unassembled WGS sequence"/>
</dbReference>
<comment type="similarity">
    <text evidence="2">Belongs to the bacterial solute-binding protein 1 family.</text>
</comment>
<evidence type="ECO:0000256" key="1">
    <source>
        <dbReference type="ARBA" id="ARBA00004418"/>
    </source>
</evidence>
<dbReference type="SUPFAM" id="SSF53850">
    <property type="entry name" value="Periplasmic binding protein-like II"/>
    <property type="match status" value="1"/>
</dbReference>
<feature type="signal peptide" evidence="3">
    <location>
        <begin position="1"/>
        <end position="20"/>
    </location>
</feature>
<dbReference type="Gene3D" id="3.40.190.10">
    <property type="entry name" value="Periplasmic binding protein-like II"/>
    <property type="match status" value="1"/>
</dbReference>
<protein>
    <submittedName>
        <fullName evidence="4">ABC transporter, solute-binding protein</fullName>
    </submittedName>
</protein>
<accession>U2LIQ8</accession>